<dbReference type="Pfam" id="PF00144">
    <property type="entry name" value="Beta-lactamase"/>
    <property type="match status" value="1"/>
</dbReference>
<keyword evidence="2" id="KW-0645">Protease</keyword>
<dbReference type="EMBL" id="CABPSH010000010">
    <property type="protein sequence ID" value="VVE32006.1"/>
    <property type="molecule type" value="Genomic_DNA"/>
</dbReference>
<name>A0A5E4X6V0_9BURK</name>
<accession>A0A5E4X6V0</accession>
<keyword evidence="2" id="KW-0378">Hydrolase</keyword>
<dbReference type="Proteomes" id="UP000400981">
    <property type="component" value="Unassembled WGS sequence"/>
</dbReference>
<dbReference type="EC" id="3.4.11.19" evidence="2"/>
<evidence type="ECO:0000259" key="1">
    <source>
        <dbReference type="Pfam" id="PF00144"/>
    </source>
</evidence>
<evidence type="ECO:0000313" key="3">
    <source>
        <dbReference type="Proteomes" id="UP000400981"/>
    </source>
</evidence>
<dbReference type="InterPro" id="IPR001466">
    <property type="entry name" value="Beta-lactam-related"/>
</dbReference>
<dbReference type="InterPro" id="IPR012338">
    <property type="entry name" value="Beta-lactam/transpept-like"/>
</dbReference>
<keyword evidence="2" id="KW-0031">Aminopeptidase</keyword>
<reference evidence="2 3" key="1">
    <citation type="submission" date="2019-08" db="EMBL/GenBank/DDBJ databases">
        <authorList>
            <person name="Peeters C."/>
        </authorList>
    </citation>
    <scope>NUCLEOTIDE SEQUENCE [LARGE SCALE GENOMIC DNA]</scope>
    <source>
        <strain evidence="2 3">LMG 31012</strain>
    </source>
</reference>
<dbReference type="AlphaFoldDB" id="A0A5E4X6V0"/>
<dbReference type="PANTHER" id="PTHR46825">
    <property type="entry name" value="D-ALANYL-D-ALANINE-CARBOXYPEPTIDASE/ENDOPEPTIDASE AMPH"/>
    <property type="match status" value="1"/>
</dbReference>
<protein>
    <submittedName>
        <fullName evidence="2">D-aminopeptidase</fullName>
        <ecNumber evidence="2">3.4.11.19</ecNumber>
    </submittedName>
</protein>
<sequence>MSAQERFDGKALTALFDPFNRSDAPGVVVGAAIHGEVVLRRAFGMASVGLGLGLDVRTRLRIGSTSKHMTCLAALLLQEENALDIDAPIRRYLPELTGIAGDATLRSLMFHTSGQRCALDISLLTHGLTAPQAGYLLDIQRRQTSLNFPAGERMMYCNGGYHLVSLAIERVSAQSFAAFLASEIFEPLGMNDTYCSPDDFQIRSHIATSHIENGEGSYNQGIFPSREILGEGGVVSCVDDMLKWCTHLRGEKSVGNRDTWELLFSSPVFASGLRSDYMMGLKRTQYRGCELIHHAGGVVGGSCQMLCVPEHGIDVVLLSNGAIAVPTVLSFRMLDVLLADPMRAHPVPTPARMPASFGRVGTYREVNADTVYDIAEGGGDILLTGPLGPSAPWLYKLDSPEGGTLGLTSESTGDGTFLLQWGTAIEPDDAEHLRIAHCGHTTTYRRVEMPAALSIEDINALSGRYVSEEADARATLRPKERGHEACSDVCAVMSLEIAGRAGECHYDVFPVDVDLFRFAPSEPNAVTAGTLSIVRRPDTGDVEGFSVNTPRTRNLRFAKFRA</sequence>
<dbReference type="GO" id="GO:0004177">
    <property type="term" value="F:aminopeptidase activity"/>
    <property type="evidence" value="ECO:0007669"/>
    <property type="project" value="UniProtKB-KW"/>
</dbReference>
<gene>
    <name evidence="2" type="primary">dap_1</name>
    <name evidence="2" type="ORF">PEP31012_03725</name>
</gene>
<dbReference type="InterPro" id="IPR050491">
    <property type="entry name" value="AmpC-like"/>
</dbReference>
<dbReference type="Gene3D" id="3.40.710.10">
    <property type="entry name" value="DD-peptidase/beta-lactamase superfamily"/>
    <property type="match status" value="1"/>
</dbReference>
<dbReference type="PANTHER" id="PTHR46825:SF9">
    <property type="entry name" value="BETA-LACTAMASE-RELATED DOMAIN-CONTAINING PROTEIN"/>
    <property type="match status" value="1"/>
</dbReference>
<evidence type="ECO:0000313" key="2">
    <source>
        <dbReference type="EMBL" id="VVE32006.1"/>
    </source>
</evidence>
<proteinExistence type="predicted"/>
<keyword evidence="3" id="KW-1185">Reference proteome</keyword>
<organism evidence="2 3">
    <name type="scientific">Pandoraea eparura</name>
    <dbReference type="NCBI Taxonomy" id="2508291"/>
    <lineage>
        <taxon>Bacteria</taxon>
        <taxon>Pseudomonadati</taxon>
        <taxon>Pseudomonadota</taxon>
        <taxon>Betaproteobacteria</taxon>
        <taxon>Burkholderiales</taxon>
        <taxon>Burkholderiaceae</taxon>
        <taxon>Pandoraea</taxon>
    </lineage>
</organism>
<feature type="domain" description="Beta-lactamase-related" evidence="1">
    <location>
        <begin position="14"/>
        <end position="322"/>
    </location>
</feature>
<dbReference type="SUPFAM" id="SSF56601">
    <property type="entry name" value="beta-lactamase/transpeptidase-like"/>
    <property type="match status" value="1"/>
</dbReference>